<evidence type="ECO:0000313" key="3">
    <source>
        <dbReference type="Proteomes" id="UP000244064"/>
    </source>
</evidence>
<dbReference type="RefSeq" id="WP_108108061.1">
    <property type="nucleotide sequence ID" value="NZ_QASN01000020.1"/>
</dbReference>
<keyword evidence="3" id="KW-1185">Reference proteome</keyword>
<sequence>MRLIAITLLGFFSSLSLAADVAGSRDLELLERFPRAQISDYRVVEEVERLYPLGSVRRLSGRLRYERELNVVGRQTSVTYALPTGHSHLEAFAQAREALRADGAALLYWCEGRECGSSALWANTVFANAQLNGGDDQQAYALLRLKTDADDRVLALYAVTRGNRRAYLLAEQLELKDPLDELLPVPATLLRLLRAGEALPLGSAATPPQDWVELLARTLNQDITLRVLLRGPQASVWRDALAAAGVRAARLEAEDALSGELVLSRVR</sequence>
<dbReference type="Proteomes" id="UP000244064">
    <property type="component" value="Unassembled WGS sequence"/>
</dbReference>
<feature type="chain" id="PRO_5015724025" evidence="1">
    <location>
        <begin position="19"/>
        <end position="267"/>
    </location>
</feature>
<keyword evidence="1" id="KW-0732">Signal</keyword>
<proteinExistence type="predicted"/>
<reference evidence="2 3" key="1">
    <citation type="submission" date="2018-04" db="EMBL/GenBank/DDBJ databases">
        <title>Pseudomonas sp. nov., isolated from mangrove soil.</title>
        <authorList>
            <person name="Chen C."/>
        </authorList>
    </citation>
    <scope>NUCLEOTIDE SEQUENCE [LARGE SCALE GENOMIC DNA]</scope>
    <source>
        <strain evidence="2 3">TC-11</strain>
    </source>
</reference>
<dbReference type="Pfam" id="PF16234">
    <property type="entry name" value="DUF4892"/>
    <property type="match status" value="1"/>
</dbReference>
<organism evidence="2 3">
    <name type="scientific">Pseudomonas mangrovi</name>
    <dbReference type="NCBI Taxonomy" id="2161748"/>
    <lineage>
        <taxon>Bacteria</taxon>
        <taxon>Pseudomonadati</taxon>
        <taxon>Pseudomonadota</taxon>
        <taxon>Gammaproteobacteria</taxon>
        <taxon>Pseudomonadales</taxon>
        <taxon>Pseudomonadaceae</taxon>
        <taxon>Pseudomonas</taxon>
    </lineage>
</organism>
<comment type="caution">
    <text evidence="2">The sequence shown here is derived from an EMBL/GenBank/DDBJ whole genome shotgun (WGS) entry which is preliminary data.</text>
</comment>
<dbReference type="AlphaFoldDB" id="A0A2T5P7D2"/>
<dbReference type="InterPro" id="IPR032608">
    <property type="entry name" value="DUF4892"/>
</dbReference>
<name>A0A2T5P7D2_9PSED</name>
<dbReference type="OrthoDB" id="5741786at2"/>
<gene>
    <name evidence="2" type="ORF">DBO85_14990</name>
</gene>
<evidence type="ECO:0000313" key="2">
    <source>
        <dbReference type="EMBL" id="PTU73617.1"/>
    </source>
</evidence>
<evidence type="ECO:0000256" key="1">
    <source>
        <dbReference type="SAM" id="SignalP"/>
    </source>
</evidence>
<accession>A0A2T5P7D2</accession>
<feature type="signal peptide" evidence="1">
    <location>
        <begin position="1"/>
        <end position="18"/>
    </location>
</feature>
<dbReference type="EMBL" id="QASN01000020">
    <property type="protein sequence ID" value="PTU73617.1"/>
    <property type="molecule type" value="Genomic_DNA"/>
</dbReference>
<protein>
    <submittedName>
        <fullName evidence="2">DUF4892 domain-containing protein</fullName>
    </submittedName>
</protein>